<dbReference type="PANTHER" id="PTHR43818:SF5">
    <property type="entry name" value="OXIDOREDUCTASE FAMILY PROTEIN"/>
    <property type="match status" value="1"/>
</dbReference>
<dbReference type="EMBL" id="CP002353">
    <property type="protein sequence ID" value="ADV63049.1"/>
    <property type="molecule type" value="Genomic_DNA"/>
</dbReference>
<reference key="1">
    <citation type="submission" date="2010-11" db="EMBL/GenBank/DDBJ databases">
        <title>The complete sequence of chromosome of Isophaera pallida ATCC 43644.</title>
        <authorList>
            <consortium name="US DOE Joint Genome Institute (JGI-PGF)"/>
            <person name="Lucas S."/>
            <person name="Copeland A."/>
            <person name="Lapidus A."/>
            <person name="Bruce D."/>
            <person name="Goodwin L."/>
            <person name="Pitluck S."/>
            <person name="Kyrpides N."/>
            <person name="Mavromatis K."/>
            <person name="Pagani I."/>
            <person name="Ivanova N."/>
            <person name="Saunders E."/>
            <person name="Brettin T."/>
            <person name="Detter J.C."/>
            <person name="Han C."/>
            <person name="Tapia R."/>
            <person name="Land M."/>
            <person name="Hauser L."/>
            <person name="Markowitz V."/>
            <person name="Cheng J.-F."/>
            <person name="Hugenholtz P."/>
            <person name="Woyke T."/>
            <person name="Wu D."/>
            <person name="Eisen J.A."/>
        </authorList>
    </citation>
    <scope>NUCLEOTIDE SEQUENCE</scope>
    <source>
        <strain>ATCC 43644</strain>
    </source>
</reference>
<name>E8QXK1_ISOPI</name>
<dbReference type="NCBIfam" id="TIGR01409">
    <property type="entry name" value="TAT_signal_seq"/>
    <property type="match status" value="1"/>
</dbReference>
<dbReference type="Gene3D" id="3.30.360.10">
    <property type="entry name" value="Dihydrodipicolinate Reductase, domain 2"/>
    <property type="match status" value="1"/>
</dbReference>
<evidence type="ECO:0000313" key="4">
    <source>
        <dbReference type="Proteomes" id="UP000008631"/>
    </source>
</evidence>
<gene>
    <name evidence="3" type="ordered locus">Isop_2477</name>
</gene>
<evidence type="ECO:0000259" key="1">
    <source>
        <dbReference type="Pfam" id="PF01408"/>
    </source>
</evidence>
<dbReference type="AlphaFoldDB" id="E8QXK1"/>
<dbReference type="OrthoDB" id="253515at2"/>
<dbReference type="PROSITE" id="PS51318">
    <property type="entry name" value="TAT"/>
    <property type="match status" value="1"/>
</dbReference>
<dbReference type="GO" id="GO:0000166">
    <property type="term" value="F:nucleotide binding"/>
    <property type="evidence" value="ECO:0007669"/>
    <property type="project" value="InterPro"/>
</dbReference>
<dbReference type="RefSeq" id="WP_013565337.1">
    <property type="nucleotide sequence ID" value="NC_014962.1"/>
</dbReference>
<dbReference type="Proteomes" id="UP000008631">
    <property type="component" value="Chromosome"/>
</dbReference>
<dbReference type="PANTHER" id="PTHR43818">
    <property type="entry name" value="BCDNA.GH03377"/>
    <property type="match status" value="1"/>
</dbReference>
<feature type="domain" description="GFO/IDH/MocA-like oxidoreductase" evidence="2">
    <location>
        <begin position="183"/>
        <end position="314"/>
    </location>
</feature>
<sequence length="422" mass="45969">MTSPHGPTRRGFLQTSAAATAALSLPPLVHASGSDTIKVGLIGCGGRGTGAADNCLNSAPGVKLVAVGDVFADRIDSCLSNLAKLGDKVEVGDRKFVGLDAYKNVIESDVDLVLLATPPGFRPLHLEAAVAAGKHIFTEKPVGVDAPGIRRVLAAYEAAKEKRLGIVAGTQRRHQDDYLASMEQIHNGALGEIVSGRVYWNQGGLWHKARVNGMTDAEWQIRNWLYFTWLSGDHIVEQHVHNLDVANWALGEHPIRAVGMGGRQSRTAPEYGHIFDHFAVQYEYPSGTVVQSYCRQIDGCENNVSETIEGTQGKWTSQGHRITHGGKVKWRYRADGKRIDSYVQEHTHLIESIRKGEPLNELKTVAESTLTAIMGRMSAYTGKAIEWDQALNSQENLYPADLTLESSLPVPPVAIPGRTPFV</sequence>
<dbReference type="InterPro" id="IPR019546">
    <property type="entry name" value="TAT_signal_bac_arc"/>
</dbReference>
<keyword evidence="4" id="KW-1185">Reference proteome</keyword>
<dbReference type="InParanoid" id="E8QXK1"/>
<dbReference type="InterPro" id="IPR006311">
    <property type="entry name" value="TAT_signal"/>
</dbReference>
<dbReference type="KEGG" id="ipa:Isop_2477"/>
<proteinExistence type="predicted"/>
<organism evidence="3 4">
    <name type="scientific">Isosphaera pallida (strain ATCC 43644 / DSM 9630 / IS1B)</name>
    <dbReference type="NCBI Taxonomy" id="575540"/>
    <lineage>
        <taxon>Bacteria</taxon>
        <taxon>Pseudomonadati</taxon>
        <taxon>Planctomycetota</taxon>
        <taxon>Planctomycetia</taxon>
        <taxon>Isosphaerales</taxon>
        <taxon>Isosphaeraceae</taxon>
        <taxon>Isosphaera</taxon>
    </lineage>
</organism>
<dbReference type="eggNOG" id="COG0673">
    <property type="taxonomic scope" value="Bacteria"/>
</dbReference>
<dbReference type="InterPro" id="IPR000683">
    <property type="entry name" value="Gfo/Idh/MocA-like_OxRdtase_N"/>
</dbReference>
<evidence type="ECO:0000313" key="3">
    <source>
        <dbReference type="EMBL" id="ADV63049.1"/>
    </source>
</evidence>
<accession>E8QXK1</accession>
<protein>
    <submittedName>
        <fullName evidence="3">Oxidoreductase domain protein</fullName>
    </submittedName>
</protein>
<feature type="domain" description="Gfo/Idh/MocA-like oxidoreductase N-terminal" evidence="1">
    <location>
        <begin position="37"/>
        <end position="160"/>
    </location>
</feature>
<dbReference type="SUPFAM" id="SSF55347">
    <property type="entry name" value="Glyceraldehyde-3-phosphate dehydrogenase-like, C-terminal domain"/>
    <property type="match status" value="1"/>
</dbReference>
<dbReference type="SUPFAM" id="SSF51735">
    <property type="entry name" value="NAD(P)-binding Rossmann-fold domains"/>
    <property type="match status" value="1"/>
</dbReference>
<dbReference type="InterPro" id="IPR050463">
    <property type="entry name" value="Gfo/Idh/MocA_oxidrdct_glycsds"/>
</dbReference>
<dbReference type="STRING" id="575540.Isop_2477"/>
<reference evidence="3 4" key="2">
    <citation type="journal article" date="2011" name="Stand. Genomic Sci.">
        <title>Complete genome sequence of Isosphaera pallida type strain (IS1B).</title>
        <authorList>
            <consortium name="US DOE Joint Genome Institute (JGI-PGF)"/>
            <person name="Goker M."/>
            <person name="Cleland D."/>
            <person name="Saunders E."/>
            <person name="Lapidus A."/>
            <person name="Nolan M."/>
            <person name="Lucas S."/>
            <person name="Hammon N."/>
            <person name="Deshpande S."/>
            <person name="Cheng J.F."/>
            <person name="Tapia R."/>
            <person name="Han C."/>
            <person name="Goodwin L."/>
            <person name="Pitluck S."/>
            <person name="Liolios K."/>
            <person name="Pagani I."/>
            <person name="Ivanova N."/>
            <person name="Mavromatis K."/>
            <person name="Pati A."/>
            <person name="Chen A."/>
            <person name="Palaniappan K."/>
            <person name="Land M."/>
            <person name="Hauser L."/>
            <person name="Chang Y.J."/>
            <person name="Jeffries C.D."/>
            <person name="Detter J.C."/>
            <person name="Beck B."/>
            <person name="Woyke T."/>
            <person name="Bristow J."/>
            <person name="Eisen J.A."/>
            <person name="Markowitz V."/>
            <person name="Hugenholtz P."/>
            <person name="Kyrpides N.C."/>
            <person name="Klenk H.P."/>
        </authorList>
    </citation>
    <scope>NUCLEOTIDE SEQUENCE [LARGE SCALE GENOMIC DNA]</scope>
    <source>
        <strain evidence="4">ATCC 43644 / DSM 9630 / IS1B</strain>
    </source>
</reference>
<dbReference type="Gene3D" id="3.40.50.720">
    <property type="entry name" value="NAD(P)-binding Rossmann-like Domain"/>
    <property type="match status" value="1"/>
</dbReference>
<dbReference type="InterPro" id="IPR055170">
    <property type="entry name" value="GFO_IDH_MocA-like_dom"/>
</dbReference>
<dbReference type="InterPro" id="IPR036291">
    <property type="entry name" value="NAD(P)-bd_dom_sf"/>
</dbReference>
<dbReference type="Pfam" id="PF22725">
    <property type="entry name" value="GFO_IDH_MocA_C3"/>
    <property type="match status" value="1"/>
</dbReference>
<dbReference type="Pfam" id="PF01408">
    <property type="entry name" value="GFO_IDH_MocA"/>
    <property type="match status" value="1"/>
</dbReference>
<dbReference type="HOGENOM" id="CLU_640667_0_0_0"/>
<evidence type="ECO:0000259" key="2">
    <source>
        <dbReference type="Pfam" id="PF22725"/>
    </source>
</evidence>